<organism evidence="2 3">
    <name type="scientific">Liparis tanakae</name>
    <name type="common">Tanaka's snailfish</name>
    <dbReference type="NCBI Taxonomy" id="230148"/>
    <lineage>
        <taxon>Eukaryota</taxon>
        <taxon>Metazoa</taxon>
        <taxon>Chordata</taxon>
        <taxon>Craniata</taxon>
        <taxon>Vertebrata</taxon>
        <taxon>Euteleostomi</taxon>
        <taxon>Actinopterygii</taxon>
        <taxon>Neopterygii</taxon>
        <taxon>Teleostei</taxon>
        <taxon>Neoteleostei</taxon>
        <taxon>Acanthomorphata</taxon>
        <taxon>Eupercaria</taxon>
        <taxon>Perciformes</taxon>
        <taxon>Cottioidei</taxon>
        <taxon>Cottales</taxon>
        <taxon>Liparidae</taxon>
        <taxon>Liparis</taxon>
    </lineage>
</organism>
<feature type="region of interest" description="Disordered" evidence="1">
    <location>
        <begin position="51"/>
        <end position="78"/>
    </location>
</feature>
<name>A0A4Z2FKN6_9TELE</name>
<accession>A0A4Z2FKN6</accession>
<gene>
    <name evidence="2" type="ORF">EYF80_048017</name>
</gene>
<dbReference type="EMBL" id="SRLO01001079">
    <property type="protein sequence ID" value="TNN41806.1"/>
    <property type="molecule type" value="Genomic_DNA"/>
</dbReference>
<comment type="caution">
    <text evidence="2">The sequence shown here is derived from an EMBL/GenBank/DDBJ whole genome shotgun (WGS) entry which is preliminary data.</text>
</comment>
<dbReference type="AlphaFoldDB" id="A0A4Z2FKN6"/>
<keyword evidence="3" id="KW-1185">Reference proteome</keyword>
<feature type="compositionally biased region" description="Polar residues" evidence="1">
    <location>
        <begin position="64"/>
        <end position="78"/>
    </location>
</feature>
<proteinExistence type="predicted"/>
<dbReference type="Proteomes" id="UP000314294">
    <property type="component" value="Unassembled WGS sequence"/>
</dbReference>
<evidence type="ECO:0000313" key="3">
    <source>
        <dbReference type="Proteomes" id="UP000314294"/>
    </source>
</evidence>
<reference evidence="2 3" key="1">
    <citation type="submission" date="2019-03" db="EMBL/GenBank/DDBJ databases">
        <title>First draft genome of Liparis tanakae, snailfish: a comprehensive survey of snailfish specific genes.</title>
        <authorList>
            <person name="Kim W."/>
            <person name="Song I."/>
            <person name="Jeong J.-H."/>
            <person name="Kim D."/>
            <person name="Kim S."/>
            <person name="Ryu S."/>
            <person name="Song J.Y."/>
            <person name="Lee S.K."/>
        </authorList>
    </citation>
    <scope>NUCLEOTIDE SEQUENCE [LARGE SCALE GENOMIC DNA]</scope>
    <source>
        <tissue evidence="2">Muscle</tissue>
    </source>
</reference>
<evidence type="ECO:0000256" key="1">
    <source>
        <dbReference type="SAM" id="MobiDB-lite"/>
    </source>
</evidence>
<sequence>MDRSPWIFMKWFKKQIINVSPSSEALASLKLRGPGGKLLLLSGNDSKTNETALPSLNCRKTPRSVPQTDGVNGTTFSVGLSGGGTAMTPCGATRELIGPSCEISASKYFNFNVSPNSSHASVR</sequence>
<protein>
    <submittedName>
        <fullName evidence="2">Uncharacterized protein</fullName>
    </submittedName>
</protein>
<evidence type="ECO:0000313" key="2">
    <source>
        <dbReference type="EMBL" id="TNN41806.1"/>
    </source>
</evidence>